<evidence type="ECO:0000313" key="6">
    <source>
        <dbReference type="EMBL" id="KAF2655502.1"/>
    </source>
</evidence>
<protein>
    <recommendedName>
        <fullName evidence="5">CENP-V/GFA domain-containing protein</fullName>
    </recommendedName>
</protein>
<dbReference type="EMBL" id="MU004348">
    <property type="protein sequence ID" value="KAF2655502.1"/>
    <property type="molecule type" value="Genomic_DNA"/>
</dbReference>
<dbReference type="Pfam" id="PF04828">
    <property type="entry name" value="GFA"/>
    <property type="match status" value="1"/>
</dbReference>
<comment type="similarity">
    <text evidence="1">Belongs to the Gfa family.</text>
</comment>
<dbReference type="PANTHER" id="PTHR33337">
    <property type="entry name" value="GFA DOMAIN-CONTAINING PROTEIN"/>
    <property type="match status" value="1"/>
</dbReference>
<dbReference type="GO" id="GO:0046872">
    <property type="term" value="F:metal ion binding"/>
    <property type="evidence" value="ECO:0007669"/>
    <property type="project" value="UniProtKB-KW"/>
</dbReference>
<evidence type="ECO:0000259" key="5">
    <source>
        <dbReference type="PROSITE" id="PS51891"/>
    </source>
</evidence>
<dbReference type="InterPro" id="IPR006913">
    <property type="entry name" value="CENP-V/GFA"/>
</dbReference>
<proteinExistence type="inferred from homology"/>
<feature type="domain" description="CENP-V/GFA" evidence="5">
    <location>
        <begin position="27"/>
        <end position="150"/>
    </location>
</feature>
<evidence type="ECO:0000256" key="3">
    <source>
        <dbReference type="ARBA" id="ARBA00022833"/>
    </source>
</evidence>
<dbReference type="PANTHER" id="PTHR33337:SF8">
    <property type="entry name" value="CENP-V_GFA DOMAIN-CONTAINING PROTEIN"/>
    <property type="match status" value="1"/>
</dbReference>
<reference evidence="6" key="1">
    <citation type="journal article" date="2020" name="Stud. Mycol.">
        <title>101 Dothideomycetes genomes: a test case for predicting lifestyles and emergence of pathogens.</title>
        <authorList>
            <person name="Haridas S."/>
            <person name="Albert R."/>
            <person name="Binder M."/>
            <person name="Bloem J."/>
            <person name="Labutti K."/>
            <person name="Salamov A."/>
            <person name="Andreopoulos B."/>
            <person name="Baker S."/>
            <person name="Barry K."/>
            <person name="Bills G."/>
            <person name="Bluhm B."/>
            <person name="Cannon C."/>
            <person name="Castanera R."/>
            <person name="Culley D."/>
            <person name="Daum C."/>
            <person name="Ezra D."/>
            <person name="Gonzalez J."/>
            <person name="Henrissat B."/>
            <person name="Kuo A."/>
            <person name="Liang C."/>
            <person name="Lipzen A."/>
            <person name="Lutzoni F."/>
            <person name="Magnuson J."/>
            <person name="Mondo S."/>
            <person name="Nolan M."/>
            <person name="Ohm R."/>
            <person name="Pangilinan J."/>
            <person name="Park H.-J."/>
            <person name="Ramirez L."/>
            <person name="Alfaro M."/>
            <person name="Sun H."/>
            <person name="Tritt A."/>
            <person name="Yoshinaga Y."/>
            <person name="Zwiers L.-H."/>
            <person name="Turgeon B."/>
            <person name="Goodwin S."/>
            <person name="Spatafora J."/>
            <person name="Crous P."/>
            <person name="Grigoriev I."/>
        </authorList>
    </citation>
    <scope>NUCLEOTIDE SEQUENCE</scope>
    <source>
        <strain evidence="6">CBS 122681</strain>
    </source>
</reference>
<keyword evidence="7" id="KW-1185">Reference proteome</keyword>
<keyword evidence="4" id="KW-0456">Lyase</keyword>
<accession>A0A6A6T755</accession>
<dbReference type="PROSITE" id="PS51891">
    <property type="entry name" value="CENP_V_GFA"/>
    <property type="match status" value="1"/>
</dbReference>
<dbReference type="Proteomes" id="UP000799324">
    <property type="component" value="Unassembled WGS sequence"/>
</dbReference>
<keyword evidence="3" id="KW-0862">Zinc</keyword>
<dbReference type="AlphaFoldDB" id="A0A6A6T755"/>
<feature type="non-terminal residue" evidence="6">
    <location>
        <position position="161"/>
    </location>
</feature>
<evidence type="ECO:0000256" key="2">
    <source>
        <dbReference type="ARBA" id="ARBA00022723"/>
    </source>
</evidence>
<name>A0A6A6T755_9PLEO</name>
<gene>
    <name evidence="6" type="ORF">K491DRAFT_548655</name>
</gene>
<dbReference type="InterPro" id="IPR011057">
    <property type="entry name" value="Mss4-like_sf"/>
</dbReference>
<dbReference type="Gene3D" id="3.90.1590.10">
    <property type="entry name" value="glutathione-dependent formaldehyde- activating enzyme (gfa)"/>
    <property type="match status" value="1"/>
</dbReference>
<evidence type="ECO:0000256" key="1">
    <source>
        <dbReference type="ARBA" id="ARBA00005495"/>
    </source>
</evidence>
<dbReference type="OrthoDB" id="428768at2759"/>
<evidence type="ECO:0000256" key="4">
    <source>
        <dbReference type="ARBA" id="ARBA00023239"/>
    </source>
</evidence>
<dbReference type="GO" id="GO:0016846">
    <property type="term" value="F:carbon-sulfur lyase activity"/>
    <property type="evidence" value="ECO:0007669"/>
    <property type="project" value="InterPro"/>
</dbReference>
<organism evidence="6 7">
    <name type="scientific">Lophiostoma macrostomum CBS 122681</name>
    <dbReference type="NCBI Taxonomy" id="1314788"/>
    <lineage>
        <taxon>Eukaryota</taxon>
        <taxon>Fungi</taxon>
        <taxon>Dikarya</taxon>
        <taxon>Ascomycota</taxon>
        <taxon>Pezizomycotina</taxon>
        <taxon>Dothideomycetes</taxon>
        <taxon>Pleosporomycetidae</taxon>
        <taxon>Pleosporales</taxon>
        <taxon>Lophiostomataceae</taxon>
        <taxon>Lophiostoma</taxon>
    </lineage>
</organism>
<dbReference type="SUPFAM" id="SSF51316">
    <property type="entry name" value="Mss4-like"/>
    <property type="match status" value="1"/>
</dbReference>
<evidence type="ECO:0000313" key="7">
    <source>
        <dbReference type="Proteomes" id="UP000799324"/>
    </source>
</evidence>
<keyword evidence="2" id="KW-0479">Metal-binding</keyword>
<sequence length="161" mass="17689">MTDSNDSKSNFPLSGLANDGWSNEKEATATCYCGAVQLIFPLTAPGLQSSSVVCNCTDCHKITASMFSTLFSVLNSHLKHVRGQDKLKTFAQNKTIYSGKSMSNHFCGDCGTLMYRKSERFPDLSLLRAGTVDDFSLMDTVLKPQVEIWTSKRVGWLSGVD</sequence>